<dbReference type="PROSITE" id="PS00371">
    <property type="entry name" value="PTS_EIIA_TYPE_1_HIS"/>
    <property type="match status" value="1"/>
</dbReference>
<dbReference type="Proteomes" id="UP001248709">
    <property type="component" value="Unassembled WGS sequence"/>
</dbReference>
<keyword evidence="3" id="KW-0762">Sugar transport</keyword>
<keyword evidence="6" id="KW-0418">Kinase</keyword>
<dbReference type="InterPro" id="IPR011055">
    <property type="entry name" value="Dup_hybrid_motif"/>
</dbReference>
<sequence>MERRSFTINHLEVFLMRNKIKALFQDRPEQQRGDGFIVPVSGEIMDLSRVPDEAFSQRMMGDGFAIQPENGEVFSPVDGVVTTVVPSKHAFSIRSNSGVEFLIHFGVDTVKLKGEGFDVYAKEGSVVKAGDLVLKVNLEEIKDKVLSVAVSVIFIELNGKSFSYKTGKAAAKEKDAVTIL</sequence>
<keyword evidence="2" id="KW-0813">Transport</keyword>
<dbReference type="PANTHER" id="PTHR45008">
    <property type="entry name" value="PTS SYSTEM GLUCOSE-SPECIFIC EIIA COMPONENT"/>
    <property type="match status" value="1"/>
</dbReference>
<feature type="domain" description="PTS EIIA type-1" evidence="7">
    <location>
        <begin position="52"/>
        <end position="156"/>
    </location>
</feature>
<dbReference type="InterPro" id="IPR050890">
    <property type="entry name" value="PTS_EIIA_component"/>
</dbReference>
<name>A0ABU3HCX6_9BACL</name>
<comment type="caution">
    <text evidence="8">The sequence shown here is derived from an EMBL/GenBank/DDBJ whole genome shotgun (WGS) entry which is preliminary data.</text>
</comment>
<keyword evidence="4" id="KW-0808">Transferase</keyword>
<keyword evidence="5" id="KW-0598">Phosphotransferase system</keyword>
<evidence type="ECO:0000313" key="8">
    <source>
        <dbReference type="EMBL" id="MDT3428326.1"/>
    </source>
</evidence>
<reference evidence="8 9" key="1">
    <citation type="submission" date="2023-07" db="EMBL/GenBank/DDBJ databases">
        <title>Genomic Encyclopedia of Type Strains, Phase IV (KMG-IV): sequencing the most valuable type-strain genomes for metagenomic binning, comparative biology and taxonomic classification.</title>
        <authorList>
            <person name="Goeker M."/>
        </authorList>
    </citation>
    <scope>NUCLEOTIDE SEQUENCE [LARGE SCALE GENOMIC DNA]</scope>
    <source>
        <strain evidence="8 9">T98</strain>
    </source>
</reference>
<comment type="subcellular location">
    <subcellularLocation>
        <location evidence="1">Cytoplasm</location>
    </subcellularLocation>
</comment>
<dbReference type="Gene3D" id="2.70.70.10">
    <property type="entry name" value="Glucose Permease (Domain IIA)"/>
    <property type="match status" value="1"/>
</dbReference>
<evidence type="ECO:0000256" key="4">
    <source>
        <dbReference type="ARBA" id="ARBA00022679"/>
    </source>
</evidence>
<accession>A0ABU3HCX6</accession>
<organism evidence="8 9">
    <name type="scientific">Paenibacillus forsythiae</name>
    <dbReference type="NCBI Taxonomy" id="365616"/>
    <lineage>
        <taxon>Bacteria</taxon>
        <taxon>Bacillati</taxon>
        <taxon>Bacillota</taxon>
        <taxon>Bacilli</taxon>
        <taxon>Bacillales</taxon>
        <taxon>Paenibacillaceae</taxon>
        <taxon>Paenibacillus</taxon>
    </lineage>
</organism>
<dbReference type="Pfam" id="PF00358">
    <property type="entry name" value="PTS_EIIA_1"/>
    <property type="match status" value="1"/>
</dbReference>
<evidence type="ECO:0000256" key="5">
    <source>
        <dbReference type="ARBA" id="ARBA00022683"/>
    </source>
</evidence>
<dbReference type="EMBL" id="JAUSUY010000020">
    <property type="protein sequence ID" value="MDT3428326.1"/>
    <property type="molecule type" value="Genomic_DNA"/>
</dbReference>
<evidence type="ECO:0000256" key="1">
    <source>
        <dbReference type="ARBA" id="ARBA00004496"/>
    </source>
</evidence>
<evidence type="ECO:0000256" key="2">
    <source>
        <dbReference type="ARBA" id="ARBA00022448"/>
    </source>
</evidence>
<dbReference type="RefSeq" id="WP_198027744.1">
    <property type="nucleotide sequence ID" value="NZ_JAUSUY010000020.1"/>
</dbReference>
<evidence type="ECO:0000259" key="7">
    <source>
        <dbReference type="PROSITE" id="PS51093"/>
    </source>
</evidence>
<evidence type="ECO:0000256" key="3">
    <source>
        <dbReference type="ARBA" id="ARBA00022597"/>
    </source>
</evidence>
<dbReference type="InterPro" id="IPR001127">
    <property type="entry name" value="PTS_EIIA_1_perm"/>
</dbReference>
<keyword evidence="9" id="KW-1185">Reference proteome</keyword>
<dbReference type="SUPFAM" id="SSF51261">
    <property type="entry name" value="Duplicated hybrid motif"/>
    <property type="match status" value="1"/>
</dbReference>
<dbReference type="PROSITE" id="PS51093">
    <property type="entry name" value="PTS_EIIA_TYPE_1"/>
    <property type="match status" value="1"/>
</dbReference>
<evidence type="ECO:0000313" key="9">
    <source>
        <dbReference type="Proteomes" id="UP001248709"/>
    </source>
</evidence>
<dbReference type="PANTHER" id="PTHR45008:SF1">
    <property type="entry name" value="PTS SYSTEM GLUCOSE-SPECIFIC EIIA COMPONENT"/>
    <property type="match status" value="1"/>
</dbReference>
<proteinExistence type="predicted"/>
<protein>
    <submittedName>
        <fullName evidence="8">PTS system glucose-specific IIA component</fullName>
    </submittedName>
</protein>
<evidence type="ECO:0000256" key="6">
    <source>
        <dbReference type="ARBA" id="ARBA00022777"/>
    </source>
</evidence>
<gene>
    <name evidence="8" type="ORF">J2Z22_003918</name>
</gene>
<dbReference type="NCBIfam" id="TIGR00830">
    <property type="entry name" value="PTBA"/>
    <property type="match status" value="1"/>
</dbReference>